<gene>
    <name evidence="2" type="ORF">QSP1433_LOCUS10031</name>
</gene>
<dbReference type="EMBL" id="HBHK01015986">
    <property type="protein sequence ID" value="CAD9688842.1"/>
    <property type="molecule type" value="Transcribed_RNA"/>
</dbReference>
<dbReference type="PANTHER" id="PTHR34598:SF3">
    <property type="entry name" value="OXIDOREDUCTASE AN1597"/>
    <property type="match status" value="1"/>
</dbReference>
<organism evidence="2">
    <name type="scientific">Mucochytrium quahogii</name>
    <dbReference type="NCBI Taxonomy" id="96639"/>
    <lineage>
        <taxon>Eukaryota</taxon>
        <taxon>Sar</taxon>
        <taxon>Stramenopiles</taxon>
        <taxon>Bigyra</taxon>
        <taxon>Labyrinthulomycetes</taxon>
        <taxon>Thraustochytrida</taxon>
        <taxon>Thraustochytriidae</taxon>
        <taxon>Mucochytrium</taxon>
    </lineage>
</organism>
<dbReference type="AlphaFoldDB" id="A0A7S2S4K7"/>
<reference evidence="2" key="1">
    <citation type="submission" date="2021-01" db="EMBL/GenBank/DDBJ databases">
        <authorList>
            <person name="Corre E."/>
            <person name="Pelletier E."/>
            <person name="Niang G."/>
            <person name="Scheremetjew M."/>
            <person name="Finn R."/>
            <person name="Kale V."/>
            <person name="Holt S."/>
            <person name="Cochrane G."/>
            <person name="Meng A."/>
            <person name="Brown T."/>
            <person name="Cohen L."/>
        </authorList>
    </citation>
    <scope>NUCLEOTIDE SEQUENCE</scope>
    <source>
        <strain evidence="2">NY070348D</strain>
    </source>
</reference>
<dbReference type="InterPro" id="IPR044053">
    <property type="entry name" value="AsaB-like"/>
</dbReference>
<sequence>MAEQSSQRDHAKARGSYVRYHKGTAEARKLLFGQKTREAMFELKQMTPIDARPHVAGETELESLAKRGFCLTKFKSSVSERLDSVENMPQYQEDPANPVPESSTSKTIRETYFDEVCERIKLITGAKYVFFLSHVTRKGSTDTTGNRYLTTYATFAHTDYSESILPKKEYFLVKRGVPVSEIDNLEIALYNSWQPFNNAVEQNPLAVLDYRTLAANDLEDVITAKLDYPVTYSKKTNQLESPEITLLSGKHSDQHDWMYFPLMKPDELLLFAQMDPRAAYAKRCFHTSFYDSSSVAPARPKPRMSLEGRFVCAYERPSSKI</sequence>
<dbReference type="NCBIfam" id="NF041278">
    <property type="entry name" value="CmcJ_NvfI_EfuI"/>
    <property type="match status" value="1"/>
</dbReference>
<name>A0A7S2S4K7_9STRA</name>
<comment type="similarity">
    <text evidence="1">Belongs to the asaB hydroxylase/desaturase family.</text>
</comment>
<dbReference type="PANTHER" id="PTHR34598">
    <property type="entry name" value="BLL6449 PROTEIN"/>
    <property type="match status" value="1"/>
</dbReference>
<evidence type="ECO:0000256" key="1">
    <source>
        <dbReference type="ARBA" id="ARBA00023604"/>
    </source>
</evidence>
<dbReference type="GO" id="GO:0016491">
    <property type="term" value="F:oxidoreductase activity"/>
    <property type="evidence" value="ECO:0007669"/>
    <property type="project" value="InterPro"/>
</dbReference>
<accession>A0A7S2S4K7</accession>
<evidence type="ECO:0000313" key="2">
    <source>
        <dbReference type="EMBL" id="CAD9688842.1"/>
    </source>
</evidence>
<protein>
    <submittedName>
        <fullName evidence="2">Uncharacterized protein</fullName>
    </submittedName>
</protein>
<proteinExistence type="inferred from homology"/>